<accession>M7TCI5</accession>
<dbReference type="HOGENOM" id="CLU_1023184_0_0_1"/>
<organism evidence="1 2">
    <name type="scientific">Eutypa lata (strain UCR-EL1)</name>
    <name type="common">Grapevine dieback disease fungus</name>
    <name type="synonym">Eutypa armeniacae</name>
    <dbReference type="NCBI Taxonomy" id="1287681"/>
    <lineage>
        <taxon>Eukaryota</taxon>
        <taxon>Fungi</taxon>
        <taxon>Dikarya</taxon>
        <taxon>Ascomycota</taxon>
        <taxon>Pezizomycotina</taxon>
        <taxon>Sordariomycetes</taxon>
        <taxon>Xylariomycetidae</taxon>
        <taxon>Xylariales</taxon>
        <taxon>Diatrypaceae</taxon>
        <taxon>Eutypa</taxon>
    </lineage>
</organism>
<dbReference type="SUPFAM" id="SSF56112">
    <property type="entry name" value="Protein kinase-like (PK-like)"/>
    <property type="match status" value="1"/>
</dbReference>
<name>M7TCI5_EUTLA</name>
<protein>
    <recommendedName>
        <fullName evidence="3">Protein kinase domain-containing protein</fullName>
    </recommendedName>
</protein>
<dbReference type="KEGG" id="ela:UCREL1_5431"/>
<sequence length="272" mass="29870">MVCKQFKQIRGQDQNGLEGEREVVRKFGIKDAVDNANAIRIMKERLLLSTFRSCEHIVRLVTTGGLFLDRSFLVMELSLSNDSISEWIGLPLFDPHLCPFGIASDPIKREDVVAGKAPDQDGLINFDSAQQWNNPLDGVAQNVYDIGVIMLSLIAEEDYYGFNFVERDEKVRIPAPGAAPAPSGPRRSMRSAPGVPALTQVVKTHAPESLRRIGATTPTLDMQEAIIRCMATNPAERPSLRDLCSLASTKVNGSSNAREAIFTLQFNAPDGT</sequence>
<evidence type="ECO:0008006" key="3">
    <source>
        <dbReference type="Google" id="ProtNLM"/>
    </source>
</evidence>
<dbReference type="AlphaFoldDB" id="M7TCI5"/>
<evidence type="ECO:0000313" key="2">
    <source>
        <dbReference type="Proteomes" id="UP000012174"/>
    </source>
</evidence>
<evidence type="ECO:0000313" key="1">
    <source>
        <dbReference type="EMBL" id="EMR67586.1"/>
    </source>
</evidence>
<dbReference type="InterPro" id="IPR011009">
    <property type="entry name" value="Kinase-like_dom_sf"/>
</dbReference>
<keyword evidence="2" id="KW-1185">Reference proteome</keyword>
<reference evidence="2" key="1">
    <citation type="journal article" date="2013" name="Genome Announc.">
        <title>Draft genome sequence of the grapevine dieback fungus Eutypa lata UCR-EL1.</title>
        <authorList>
            <person name="Blanco-Ulate B."/>
            <person name="Rolshausen P.E."/>
            <person name="Cantu D."/>
        </authorList>
    </citation>
    <scope>NUCLEOTIDE SEQUENCE [LARGE SCALE GENOMIC DNA]</scope>
    <source>
        <strain evidence="2">UCR-EL1</strain>
    </source>
</reference>
<gene>
    <name evidence="1" type="ORF">UCREL1_5431</name>
</gene>
<dbReference type="Proteomes" id="UP000012174">
    <property type="component" value="Unassembled WGS sequence"/>
</dbReference>
<dbReference type="EMBL" id="KB706407">
    <property type="protein sequence ID" value="EMR67586.1"/>
    <property type="molecule type" value="Genomic_DNA"/>
</dbReference>
<proteinExistence type="predicted"/>